<gene>
    <name evidence="1" type="ORF">CLI86_13410</name>
</gene>
<reference evidence="1 2" key="1">
    <citation type="submission" date="2017-09" db="EMBL/GenBank/DDBJ databases">
        <title>Phase variable restriction modification systems are present in the genome sequences of periodontal pathogens Prevotella intermedia, Tannerella forsythia and Porphyromonas gingivalis.</title>
        <authorList>
            <person name="Haigh R.D."/>
            <person name="Crawford L."/>
            <person name="Ralph J."/>
            <person name="Wanford J."/>
            <person name="Vartoukian S.R."/>
            <person name="Hijazib K."/>
            <person name="Wade W."/>
            <person name="Oggioni M.R."/>
        </authorList>
    </citation>
    <scope>NUCLEOTIDE SEQUENCE [LARGE SCALE GENOMIC DNA]</scope>
    <source>
        <strain evidence="1 2">WW11663</strain>
    </source>
</reference>
<protein>
    <submittedName>
        <fullName evidence="1">RSAM-modified peptide</fullName>
    </submittedName>
</protein>
<organism evidence="1 2">
    <name type="scientific">Tannerella forsythia</name>
    <name type="common">Bacteroides forsythus</name>
    <dbReference type="NCBI Taxonomy" id="28112"/>
    <lineage>
        <taxon>Bacteria</taxon>
        <taxon>Pseudomonadati</taxon>
        <taxon>Bacteroidota</taxon>
        <taxon>Bacteroidia</taxon>
        <taxon>Bacteroidales</taxon>
        <taxon>Tannerellaceae</taxon>
        <taxon>Tannerella</taxon>
    </lineage>
</organism>
<evidence type="ECO:0000313" key="1">
    <source>
        <dbReference type="EMBL" id="PDP41741.1"/>
    </source>
</evidence>
<accession>A0A2A6E4A2</accession>
<dbReference type="EMBL" id="NSLJ01000060">
    <property type="protein sequence ID" value="PDP41741.1"/>
    <property type="molecule type" value="Genomic_DNA"/>
</dbReference>
<proteinExistence type="predicted"/>
<dbReference type="InterPro" id="IPR026408">
    <property type="entry name" value="GG_sam_targ_CFB"/>
</dbReference>
<dbReference type="NCBIfam" id="TIGR04149">
    <property type="entry name" value="GG_sam_targ_CFB"/>
    <property type="match status" value="1"/>
</dbReference>
<evidence type="ECO:0000313" key="2">
    <source>
        <dbReference type="Proteomes" id="UP000219259"/>
    </source>
</evidence>
<dbReference type="AlphaFoldDB" id="A0A2A6E4A2"/>
<comment type="caution">
    <text evidence="1">The sequence shown here is derived from an EMBL/GenBank/DDBJ whole genome shotgun (WGS) entry which is preliminary data.</text>
</comment>
<dbReference type="Proteomes" id="UP000219259">
    <property type="component" value="Unassembled WGS sequence"/>
</dbReference>
<name>A0A2A6E4A2_TANFO</name>
<sequence>MMKVLGKISLHSLEEKSLSDYSMRGLKGGATCTCGCHYANGGGSSSGWNDATNYCDGKESYGGGSESCGCCSSEGVKLSDFWKG</sequence>